<protein>
    <submittedName>
        <fullName evidence="7">HTTM domain-containing protein</fullName>
    </submittedName>
</protein>
<proteinExistence type="predicted"/>
<dbReference type="PANTHER" id="PTHR39535:SF2">
    <property type="entry name" value="HTTM DOMAIN-CONTAINING PROTEIN"/>
    <property type="match status" value="1"/>
</dbReference>
<evidence type="ECO:0000259" key="6">
    <source>
        <dbReference type="SMART" id="SM00752"/>
    </source>
</evidence>
<sequence length="525" mass="59318">MTLLSSPTSQAPAQPVALVPHQRTGFWGVLRRSFVLDLRALALLRVATAAVILLDLAIRSTDLEAHYANVGVLPVSALMDHAWTPYQFSLHAASGLWQAQAVLFAVAAAAAVAMLLGYHTRLATVASWLLLVSLQNRNPLIGQGGDDLLRMLLFWGMFLPWGRVWSWDARSRPAPAQLGYFSAATVAYVVQLALLYWCTALLKNGPEWTKTGTALYYAFSLDQVLLPGGRLLYPYPALLRFLTFAAYYTELLLPFALFIPVGVKWWRLLVVGVLFGFHLSISFTLYVGLFFIINMASVLGLLPPMALDWLTARAAPHAARTRRWCPSLPTWPLPWRLRLERTRPSTADGRRLARTVSNTFVGLVLAYVCWWNLDDVAVLRPAGHLMAAPVRWFGYLFRVDQHWGMFAPAVFKDDGWYILEGTTNTGRVLDLNRSGAPMRYAKPASVVALFKNDRWRKYSENILFVNNAWMRPYYCNYLLRIWHENPAHAPLRHLSVVYMKEVSLPNYQVSRPTREVLCDCEPVKP</sequence>
<dbReference type="EMBL" id="BAABDK010000016">
    <property type="protein sequence ID" value="GAA4034696.1"/>
    <property type="molecule type" value="Genomic_DNA"/>
</dbReference>
<evidence type="ECO:0000256" key="4">
    <source>
        <dbReference type="ARBA" id="ARBA00023136"/>
    </source>
</evidence>
<evidence type="ECO:0000313" key="8">
    <source>
        <dbReference type="Proteomes" id="UP001501469"/>
    </source>
</evidence>
<organism evidence="7 8">
    <name type="scientific">Hymenobacter glaciei</name>
    <dbReference type="NCBI Taxonomy" id="877209"/>
    <lineage>
        <taxon>Bacteria</taxon>
        <taxon>Pseudomonadati</taxon>
        <taxon>Bacteroidota</taxon>
        <taxon>Cytophagia</taxon>
        <taxon>Cytophagales</taxon>
        <taxon>Hymenobacteraceae</taxon>
        <taxon>Hymenobacter</taxon>
    </lineage>
</organism>
<dbReference type="RefSeq" id="WP_345053346.1">
    <property type="nucleotide sequence ID" value="NZ_BAABDK010000016.1"/>
</dbReference>
<dbReference type="InterPro" id="IPR011020">
    <property type="entry name" value="HTTM-like"/>
</dbReference>
<keyword evidence="4 5" id="KW-0472">Membrane</keyword>
<evidence type="ECO:0000256" key="3">
    <source>
        <dbReference type="ARBA" id="ARBA00022989"/>
    </source>
</evidence>
<evidence type="ECO:0000256" key="1">
    <source>
        <dbReference type="ARBA" id="ARBA00004127"/>
    </source>
</evidence>
<comment type="caution">
    <text evidence="7">The sequence shown here is derived from an EMBL/GenBank/DDBJ whole genome shotgun (WGS) entry which is preliminary data.</text>
</comment>
<feature type="transmembrane region" description="Helical" evidence="5">
    <location>
        <begin position="269"/>
        <end position="293"/>
    </location>
</feature>
<feature type="transmembrane region" description="Helical" evidence="5">
    <location>
        <begin position="40"/>
        <end position="59"/>
    </location>
</feature>
<dbReference type="SMART" id="SM00752">
    <property type="entry name" value="HTTM"/>
    <property type="match status" value="1"/>
</dbReference>
<feature type="transmembrane region" description="Helical" evidence="5">
    <location>
        <begin position="178"/>
        <end position="202"/>
    </location>
</feature>
<evidence type="ECO:0000256" key="2">
    <source>
        <dbReference type="ARBA" id="ARBA00022692"/>
    </source>
</evidence>
<feature type="transmembrane region" description="Helical" evidence="5">
    <location>
        <begin position="245"/>
        <end position="263"/>
    </location>
</feature>
<feature type="transmembrane region" description="Helical" evidence="5">
    <location>
        <begin position="95"/>
        <end position="118"/>
    </location>
</feature>
<dbReference type="PANTHER" id="PTHR39535">
    <property type="entry name" value="SPORULATION-DELAYING PROTEIN SDPB"/>
    <property type="match status" value="1"/>
</dbReference>
<dbReference type="Proteomes" id="UP001501469">
    <property type="component" value="Unassembled WGS sequence"/>
</dbReference>
<accession>A0ABP7U2D9</accession>
<evidence type="ECO:0000313" key="7">
    <source>
        <dbReference type="EMBL" id="GAA4034696.1"/>
    </source>
</evidence>
<keyword evidence="2 5" id="KW-0812">Transmembrane</keyword>
<comment type="subcellular location">
    <subcellularLocation>
        <location evidence="1">Endomembrane system</location>
        <topology evidence="1">Multi-pass membrane protein</topology>
    </subcellularLocation>
</comment>
<name>A0ABP7U2D9_9BACT</name>
<dbReference type="InterPro" id="IPR052964">
    <property type="entry name" value="Sporulation_signal_mat"/>
</dbReference>
<gene>
    <name evidence="7" type="ORF">GCM10022409_18920</name>
</gene>
<keyword evidence="3 5" id="KW-1133">Transmembrane helix</keyword>
<reference evidence="8" key="1">
    <citation type="journal article" date="2019" name="Int. J. Syst. Evol. Microbiol.">
        <title>The Global Catalogue of Microorganisms (GCM) 10K type strain sequencing project: providing services to taxonomists for standard genome sequencing and annotation.</title>
        <authorList>
            <consortium name="The Broad Institute Genomics Platform"/>
            <consortium name="The Broad Institute Genome Sequencing Center for Infectious Disease"/>
            <person name="Wu L."/>
            <person name="Ma J."/>
        </authorList>
    </citation>
    <scope>NUCLEOTIDE SEQUENCE [LARGE SCALE GENOMIC DNA]</scope>
    <source>
        <strain evidence="8">JCM 17225</strain>
    </source>
</reference>
<evidence type="ECO:0000256" key="5">
    <source>
        <dbReference type="SAM" id="Phobius"/>
    </source>
</evidence>
<keyword evidence="8" id="KW-1185">Reference proteome</keyword>
<feature type="domain" description="HTTM-like" evidence="6">
    <location>
        <begin position="33"/>
        <end position="306"/>
    </location>
</feature>